<dbReference type="EMBL" id="CTEF01000011">
    <property type="protein sequence ID" value="CQD25347.1"/>
    <property type="molecule type" value="Genomic_DNA"/>
</dbReference>
<name>A0A0U1DZC2_9MYCO</name>
<proteinExistence type="predicted"/>
<organism evidence="1 2">
    <name type="scientific">Mycolicibacterium conceptionense</name>
    <dbReference type="NCBI Taxonomy" id="451644"/>
    <lineage>
        <taxon>Bacteria</taxon>
        <taxon>Bacillati</taxon>
        <taxon>Actinomycetota</taxon>
        <taxon>Actinomycetes</taxon>
        <taxon>Mycobacteriales</taxon>
        <taxon>Mycobacteriaceae</taxon>
        <taxon>Mycolicibacterium</taxon>
    </lineage>
</organism>
<sequence length="79" mass="8363">MIAHLHTVWDGVAGLQASDTATSGMHVDNPFEVATDLHQRTVATIEATGFTSTGMAMALEWTHTAMGSLVFHAPTTRPG</sequence>
<accession>A0A0U1DZC2</accession>
<reference evidence="1 2" key="1">
    <citation type="submission" date="2015-03" db="EMBL/GenBank/DDBJ databases">
        <authorList>
            <person name="Murphy D."/>
        </authorList>
    </citation>
    <scope>NUCLEOTIDE SEQUENCE [LARGE SCALE GENOMIC DNA]</scope>
    <source>
        <strain evidence="1 2">D16</strain>
    </source>
</reference>
<dbReference type="Proteomes" id="UP000182227">
    <property type="component" value="Unassembled WGS sequence"/>
</dbReference>
<evidence type="ECO:0000313" key="1">
    <source>
        <dbReference type="EMBL" id="CQD25347.1"/>
    </source>
</evidence>
<evidence type="ECO:0000313" key="2">
    <source>
        <dbReference type="Proteomes" id="UP000182227"/>
    </source>
</evidence>
<gene>
    <name evidence="1" type="ORF">BN970_07149</name>
</gene>
<dbReference type="AlphaFoldDB" id="A0A0U1DZC2"/>
<protein>
    <submittedName>
        <fullName evidence="1">Uncharacterized protein</fullName>
    </submittedName>
</protein>